<evidence type="ECO:0000313" key="1">
    <source>
        <dbReference type="EMBL" id="KFB53200.1"/>
    </source>
</evidence>
<protein>
    <submittedName>
        <fullName evidence="1 2">Major facilitator superfamily protein</fullName>
    </submittedName>
</protein>
<proteinExistence type="predicted"/>
<dbReference type="Proteomes" id="UP000030765">
    <property type="component" value="Unassembled WGS sequence"/>
</dbReference>
<gene>
    <name evidence="1" type="ORF">ZHAS_00021506</name>
</gene>
<name>A0A084WSK6_ANOSI</name>
<dbReference type="EnsemblMetazoa" id="ASIC021506-RA">
    <property type="protein sequence ID" value="ASIC021506-PA"/>
    <property type="gene ID" value="ASIC021506"/>
</dbReference>
<evidence type="ECO:0000313" key="3">
    <source>
        <dbReference type="Proteomes" id="UP000030765"/>
    </source>
</evidence>
<dbReference type="VEuPathDB" id="VectorBase:ASIC021506"/>
<keyword evidence="3" id="KW-1185">Reference proteome</keyword>
<dbReference type="AlphaFoldDB" id="A0A084WSK6"/>
<accession>A0A084WSK6</accession>
<organism evidence="1">
    <name type="scientific">Anopheles sinensis</name>
    <name type="common">Mosquito</name>
    <dbReference type="NCBI Taxonomy" id="74873"/>
    <lineage>
        <taxon>Eukaryota</taxon>
        <taxon>Metazoa</taxon>
        <taxon>Ecdysozoa</taxon>
        <taxon>Arthropoda</taxon>
        <taxon>Hexapoda</taxon>
        <taxon>Insecta</taxon>
        <taxon>Pterygota</taxon>
        <taxon>Neoptera</taxon>
        <taxon>Endopterygota</taxon>
        <taxon>Diptera</taxon>
        <taxon>Nematocera</taxon>
        <taxon>Culicoidea</taxon>
        <taxon>Culicidae</taxon>
        <taxon>Anophelinae</taxon>
        <taxon>Anopheles</taxon>
    </lineage>
</organism>
<reference evidence="1 3" key="1">
    <citation type="journal article" date="2014" name="BMC Genomics">
        <title>Genome sequence of Anopheles sinensis provides insight into genetics basis of mosquito competence for malaria parasites.</title>
        <authorList>
            <person name="Zhou D."/>
            <person name="Zhang D."/>
            <person name="Ding G."/>
            <person name="Shi L."/>
            <person name="Hou Q."/>
            <person name="Ye Y."/>
            <person name="Xu Y."/>
            <person name="Zhou H."/>
            <person name="Xiong C."/>
            <person name="Li S."/>
            <person name="Yu J."/>
            <person name="Hong S."/>
            <person name="Yu X."/>
            <person name="Zou P."/>
            <person name="Chen C."/>
            <person name="Chang X."/>
            <person name="Wang W."/>
            <person name="Lv Y."/>
            <person name="Sun Y."/>
            <person name="Ma L."/>
            <person name="Shen B."/>
            <person name="Zhu C."/>
        </authorList>
    </citation>
    <scope>NUCLEOTIDE SEQUENCE [LARGE SCALE GENOMIC DNA]</scope>
</reference>
<reference evidence="2" key="2">
    <citation type="submission" date="2020-05" db="UniProtKB">
        <authorList>
            <consortium name="EnsemblMetazoa"/>
        </authorList>
    </citation>
    <scope>IDENTIFICATION</scope>
</reference>
<dbReference type="EMBL" id="KE525415">
    <property type="protein sequence ID" value="KFB53200.1"/>
    <property type="molecule type" value="Genomic_DNA"/>
</dbReference>
<sequence length="76" mass="8182">MYANIGQPACQHPGDNILRPAAKLSSPAGSKLCLAQCVWTPEPGQVRVAGENVLPALIVPLFLTLSNDRSFFTIYL</sequence>
<evidence type="ECO:0000313" key="2">
    <source>
        <dbReference type="EnsemblMetazoa" id="ASIC021506-PA"/>
    </source>
</evidence>
<dbReference type="EMBL" id="ATLV01026611">
    <property type="status" value="NOT_ANNOTATED_CDS"/>
    <property type="molecule type" value="Genomic_DNA"/>
</dbReference>